<proteinExistence type="predicted"/>
<gene>
    <name evidence="1" type="ORF">ST44_03355</name>
</gene>
<reference evidence="1 2" key="1">
    <citation type="submission" date="2015-01" db="EMBL/GenBank/DDBJ databases">
        <title>Comparative genomics of non-oral Prevotella species.</title>
        <authorList>
            <person name="Accetto T."/>
            <person name="Nograsek B."/>
            <person name="Avgustin G."/>
        </authorList>
    </citation>
    <scope>NUCLEOTIDE SEQUENCE [LARGE SCALE GENOMIC DNA]</scope>
    <source>
        <strain evidence="1 2">P5-119</strain>
    </source>
</reference>
<evidence type="ECO:0000313" key="1">
    <source>
        <dbReference type="EMBL" id="KIP63611.1"/>
    </source>
</evidence>
<sequence length="453" mass="49995">MMALGTITASAQMPKLNAGIMSKIKSAMAKVIKKESTIVGNVATTGMDLKTTKPCKTTSYDYVNGAWQWDETTQTEYNSKGYVTATVTEDGDGKIRTENTYDDKLDGFVTKVTEYTWDAATSTWTNPTVVMSVELTRDEKGHVTKETIYSLDEDTKTLVNEGEYNFVYDSKTGELYSLSTVIEEKDEESGEVSSVPLLISVQKWYKYNPNKIFDLGISDLEGDMLGDTENMIEKGTISITVMNIPIIGTIRGEYTDTKSTITVKLNGILNVTMSNEKLDDYGSNRTDMTISSGTYNTMVETITETNNEHGDCIKVVSEQASTTGAKAAGIGDIYTDMDGNYTLTMDYEYLETTSKPAYDFMTGNNGFIKKSMVVNRLDAQTNTFSPIQKVTYDEYVDYVSGATGIDKVTGNASENQNKTFYRLDGTKVGNQLNSGEKGVYIVKEGGRTYKVAK</sequence>
<dbReference type="AlphaFoldDB" id="A0A0D0IVS1"/>
<organism evidence="1 2">
    <name type="scientific">Prevotella pectinovora</name>
    <dbReference type="NCBI Taxonomy" id="1602169"/>
    <lineage>
        <taxon>Bacteria</taxon>
        <taxon>Pseudomonadati</taxon>
        <taxon>Bacteroidota</taxon>
        <taxon>Bacteroidia</taxon>
        <taxon>Bacteroidales</taxon>
        <taxon>Prevotellaceae</taxon>
        <taxon>Prevotella</taxon>
    </lineage>
</organism>
<dbReference type="EMBL" id="JXQK01000040">
    <property type="protein sequence ID" value="KIP63611.1"/>
    <property type="molecule type" value="Genomic_DNA"/>
</dbReference>
<name>A0A0D0IVS1_9BACT</name>
<accession>A0A0D0IVS1</accession>
<keyword evidence="2" id="KW-1185">Reference proteome</keyword>
<comment type="caution">
    <text evidence="1">The sequence shown here is derived from an EMBL/GenBank/DDBJ whole genome shotgun (WGS) entry which is preliminary data.</text>
</comment>
<dbReference type="Proteomes" id="UP000032046">
    <property type="component" value="Unassembled WGS sequence"/>
</dbReference>
<evidence type="ECO:0000313" key="2">
    <source>
        <dbReference type="Proteomes" id="UP000032046"/>
    </source>
</evidence>
<protein>
    <submittedName>
        <fullName evidence="1">Uncharacterized protein</fullName>
    </submittedName>
</protein>